<dbReference type="AlphaFoldDB" id="A0A4Q9LYL0"/>
<comment type="caution">
    <text evidence="3">The sequence shown here is derived from an EMBL/GenBank/DDBJ whole genome shotgun (WGS) entry which is preliminary data.</text>
</comment>
<evidence type="ECO:0000313" key="2">
    <source>
        <dbReference type="EMBL" id="TBU13808.1"/>
    </source>
</evidence>
<dbReference type="EMBL" id="PITK01000335">
    <property type="protein sequence ID" value="TBU13808.1"/>
    <property type="molecule type" value="Genomic_DNA"/>
</dbReference>
<dbReference type="OrthoDB" id="2192753at2759"/>
<evidence type="ECO:0000313" key="4">
    <source>
        <dbReference type="Proteomes" id="UP000292282"/>
    </source>
</evidence>
<keyword evidence="1" id="KW-0472">Membrane</keyword>
<dbReference type="Proteomes" id="UP000292282">
    <property type="component" value="Unassembled WGS sequence"/>
</dbReference>
<evidence type="ECO:0000256" key="1">
    <source>
        <dbReference type="SAM" id="Phobius"/>
    </source>
</evidence>
<feature type="transmembrane region" description="Helical" evidence="1">
    <location>
        <begin position="41"/>
        <end position="60"/>
    </location>
</feature>
<dbReference type="VEuPathDB" id="MicrosporidiaDB:CWI38_0314p0030"/>
<organism evidence="3 4">
    <name type="scientific">Hamiltosporidium tvaerminnensis</name>
    <dbReference type="NCBI Taxonomy" id="1176355"/>
    <lineage>
        <taxon>Eukaryota</taxon>
        <taxon>Fungi</taxon>
        <taxon>Fungi incertae sedis</taxon>
        <taxon>Microsporidia</taxon>
        <taxon>Dubosqiidae</taxon>
        <taxon>Hamiltosporidium</taxon>
    </lineage>
</organism>
<name>A0A4Q9LYL0_9MICR</name>
<protein>
    <submittedName>
        <fullName evidence="3">Uncharacterized protein</fullName>
    </submittedName>
</protein>
<dbReference type="EMBL" id="PITK01000314">
    <property type="protein sequence ID" value="TBU15248.1"/>
    <property type="molecule type" value="Genomic_DNA"/>
</dbReference>
<keyword evidence="1" id="KW-1133">Transmembrane helix</keyword>
<gene>
    <name evidence="3" type="ORF">CWI38_0314p0030</name>
    <name evidence="2" type="ORF">CWI38_0335p0030</name>
</gene>
<feature type="transmembrane region" description="Helical" evidence="1">
    <location>
        <begin position="12"/>
        <end position="35"/>
    </location>
</feature>
<keyword evidence="4" id="KW-1185">Reference proteome</keyword>
<evidence type="ECO:0000313" key="3">
    <source>
        <dbReference type="EMBL" id="TBU15248.1"/>
    </source>
</evidence>
<proteinExistence type="predicted"/>
<sequence>MDYDIPYLCPILVPKLCFTTFLCPCLVSSIVYARIFKNTNFSLFALICIPFSAYGIRRFVQNKLKYQEDHEVSILKSCFYCSSLVQDIHEMEIRRIGIYKYYDEPLVDESTEECENIAV</sequence>
<accession>A0A4Q9LYL0</accession>
<dbReference type="VEuPathDB" id="MicrosporidiaDB:CWI38_0335p0030"/>
<keyword evidence="1" id="KW-0812">Transmembrane</keyword>
<reference evidence="3 4" key="1">
    <citation type="submission" date="2017-12" db="EMBL/GenBank/DDBJ databases">
        <authorList>
            <person name="Pombert J.-F."/>
            <person name="Haag K.L."/>
            <person name="Ebert D."/>
        </authorList>
    </citation>
    <scope>NUCLEOTIDE SEQUENCE [LARGE SCALE GENOMIC DNA]</scope>
    <source>
        <strain evidence="3">IL-G-3</strain>
    </source>
</reference>